<keyword evidence="3" id="KW-0804">Transcription</keyword>
<gene>
    <name evidence="5" type="ORF">J2S11_001493</name>
</gene>
<comment type="caution">
    <text evidence="5">The sequence shown here is derived from an EMBL/GenBank/DDBJ whole genome shotgun (WGS) entry which is preliminary data.</text>
</comment>
<dbReference type="InterPro" id="IPR051081">
    <property type="entry name" value="HTH_MetalResp_TranReg"/>
</dbReference>
<keyword evidence="1" id="KW-0805">Transcription regulation</keyword>
<dbReference type="PRINTS" id="PR00778">
    <property type="entry name" value="HTHARSR"/>
</dbReference>
<dbReference type="PANTHER" id="PTHR33154:SF33">
    <property type="entry name" value="TRANSCRIPTIONAL REPRESSOR SDPR"/>
    <property type="match status" value="1"/>
</dbReference>
<organism evidence="5 6">
    <name type="scientific">Caldalkalibacillus horti</name>
    <dbReference type="NCBI Taxonomy" id="77523"/>
    <lineage>
        <taxon>Bacteria</taxon>
        <taxon>Bacillati</taxon>
        <taxon>Bacillota</taxon>
        <taxon>Bacilli</taxon>
        <taxon>Bacillales</taxon>
        <taxon>Bacillaceae</taxon>
        <taxon>Caldalkalibacillus</taxon>
    </lineage>
</organism>
<keyword evidence="6" id="KW-1185">Reference proteome</keyword>
<reference evidence="5 6" key="1">
    <citation type="submission" date="2023-07" db="EMBL/GenBank/DDBJ databases">
        <title>Genomic Encyclopedia of Type Strains, Phase IV (KMG-IV): sequencing the most valuable type-strain genomes for metagenomic binning, comparative biology and taxonomic classification.</title>
        <authorList>
            <person name="Goeker M."/>
        </authorList>
    </citation>
    <scope>NUCLEOTIDE SEQUENCE [LARGE SCALE GENOMIC DNA]</scope>
    <source>
        <strain evidence="5 6">DSM 12751</strain>
    </source>
</reference>
<dbReference type="Gene3D" id="1.10.10.10">
    <property type="entry name" value="Winged helix-like DNA-binding domain superfamily/Winged helix DNA-binding domain"/>
    <property type="match status" value="1"/>
</dbReference>
<dbReference type="GO" id="GO:0003677">
    <property type="term" value="F:DNA binding"/>
    <property type="evidence" value="ECO:0007669"/>
    <property type="project" value="UniProtKB-KW"/>
</dbReference>
<evidence type="ECO:0000256" key="3">
    <source>
        <dbReference type="ARBA" id="ARBA00023163"/>
    </source>
</evidence>
<dbReference type="InterPro" id="IPR001845">
    <property type="entry name" value="HTH_ArsR_DNA-bd_dom"/>
</dbReference>
<dbReference type="Proteomes" id="UP001235840">
    <property type="component" value="Unassembled WGS sequence"/>
</dbReference>
<dbReference type="Pfam" id="PF01022">
    <property type="entry name" value="HTH_5"/>
    <property type="match status" value="1"/>
</dbReference>
<dbReference type="NCBIfam" id="NF033788">
    <property type="entry name" value="HTH_metalloreg"/>
    <property type="match status" value="1"/>
</dbReference>
<sequence length="124" mass="14089">MKDFQMDHASENDLLAKKEALIREIRLSTDIFKAMADPVRQDILMMFMVAKRMNVAEVVEQSPLSRPAISHHLKILKQAGLLSSTKEKTEVFYTLSMGDSVIKQLKKIVQVAEELMDDPAKTLE</sequence>
<dbReference type="InterPro" id="IPR036390">
    <property type="entry name" value="WH_DNA-bd_sf"/>
</dbReference>
<evidence type="ECO:0000256" key="1">
    <source>
        <dbReference type="ARBA" id="ARBA00023015"/>
    </source>
</evidence>
<name>A0ABT9VX75_9BACI</name>
<keyword evidence="2 5" id="KW-0238">DNA-binding</keyword>
<dbReference type="InterPro" id="IPR011991">
    <property type="entry name" value="ArsR-like_HTH"/>
</dbReference>
<evidence type="ECO:0000313" key="6">
    <source>
        <dbReference type="Proteomes" id="UP001235840"/>
    </source>
</evidence>
<dbReference type="SMART" id="SM00418">
    <property type="entry name" value="HTH_ARSR"/>
    <property type="match status" value="1"/>
</dbReference>
<evidence type="ECO:0000313" key="5">
    <source>
        <dbReference type="EMBL" id="MDQ0165592.1"/>
    </source>
</evidence>
<protein>
    <submittedName>
        <fullName evidence="5">DNA-binding transcriptional ArsR family regulator</fullName>
    </submittedName>
</protein>
<evidence type="ECO:0000256" key="2">
    <source>
        <dbReference type="ARBA" id="ARBA00023125"/>
    </source>
</evidence>
<dbReference type="PANTHER" id="PTHR33154">
    <property type="entry name" value="TRANSCRIPTIONAL REGULATOR, ARSR FAMILY"/>
    <property type="match status" value="1"/>
</dbReference>
<dbReference type="PROSITE" id="PS50987">
    <property type="entry name" value="HTH_ARSR_2"/>
    <property type="match status" value="1"/>
</dbReference>
<dbReference type="RefSeq" id="WP_307392850.1">
    <property type="nucleotide sequence ID" value="NZ_BAAADK010000011.1"/>
</dbReference>
<dbReference type="SUPFAM" id="SSF46785">
    <property type="entry name" value="Winged helix' DNA-binding domain"/>
    <property type="match status" value="1"/>
</dbReference>
<evidence type="ECO:0000259" key="4">
    <source>
        <dbReference type="PROSITE" id="PS50987"/>
    </source>
</evidence>
<dbReference type="EMBL" id="JAUSTY010000005">
    <property type="protein sequence ID" value="MDQ0165592.1"/>
    <property type="molecule type" value="Genomic_DNA"/>
</dbReference>
<accession>A0ABT9VX75</accession>
<proteinExistence type="predicted"/>
<dbReference type="InterPro" id="IPR036388">
    <property type="entry name" value="WH-like_DNA-bd_sf"/>
</dbReference>
<dbReference type="CDD" id="cd00090">
    <property type="entry name" value="HTH_ARSR"/>
    <property type="match status" value="1"/>
</dbReference>
<feature type="domain" description="HTH arsR-type" evidence="4">
    <location>
        <begin position="22"/>
        <end position="116"/>
    </location>
</feature>